<reference evidence="1" key="1">
    <citation type="journal article" date="2022" name="bioRxiv">
        <title>Sequencing and chromosome-scale assembly of the giantPleurodeles waltlgenome.</title>
        <authorList>
            <person name="Brown T."/>
            <person name="Elewa A."/>
            <person name="Iarovenko S."/>
            <person name="Subramanian E."/>
            <person name="Araus A.J."/>
            <person name="Petzold A."/>
            <person name="Susuki M."/>
            <person name="Suzuki K.-i.T."/>
            <person name="Hayashi T."/>
            <person name="Toyoda A."/>
            <person name="Oliveira C."/>
            <person name="Osipova E."/>
            <person name="Leigh N.D."/>
            <person name="Simon A."/>
            <person name="Yun M.H."/>
        </authorList>
    </citation>
    <scope>NUCLEOTIDE SEQUENCE</scope>
    <source>
        <strain evidence="1">20211129_DDA</strain>
        <tissue evidence="1">Liver</tissue>
    </source>
</reference>
<proteinExistence type="predicted"/>
<evidence type="ECO:0000313" key="2">
    <source>
        <dbReference type="Proteomes" id="UP001066276"/>
    </source>
</evidence>
<dbReference type="EMBL" id="JANPWB010000008">
    <property type="protein sequence ID" value="KAJ1159586.1"/>
    <property type="molecule type" value="Genomic_DNA"/>
</dbReference>
<organism evidence="1 2">
    <name type="scientific">Pleurodeles waltl</name>
    <name type="common">Iberian ribbed newt</name>
    <dbReference type="NCBI Taxonomy" id="8319"/>
    <lineage>
        <taxon>Eukaryota</taxon>
        <taxon>Metazoa</taxon>
        <taxon>Chordata</taxon>
        <taxon>Craniata</taxon>
        <taxon>Vertebrata</taxon>
        <taxon>Euteleostomi</taxon>
        <taxon>Amphibia</taxon>
        <taxon>Batrachia</taxon>
        <taxon>Caudata</taxon>
        <taxon>Salamandroidea</taxon>
        <taxon>Salamandridae</taxon>
        <taxon>Pleurodelinae</taxon>
        <taxon>Pleurodeles</taxon>
    </lineage>
</organism>
<gene>
    <name evidence="1" type="ORF">NDU88_000093</name>
</gene>
<sequence length="100" mass="11291">MEETRRRGAVLLQPTRRDLLAMGRPSGVGVSSSFLDGSPKMRETMRICTGEMRYRYGLRRAQLQLRGTASRLEVPTRNAAKAFGDCRRLNVQVTDIFSQS</sequence>
<dbReference type="AlphaFoldDB" id="A0AAV7S496"/>
<protein>
    <submittedName>
        <fullName evidence="1">Uncharacterized protein</fullName>
    </submittedName>
</protein>
<keyword evidence="2" id="KW-1185">Reference proteome</keyword>
<accession>A0AAV7S496</accession>
<comment type="caution">
    <text evidence="1">The sequence shown here is derived from an EMBL/GenBank/DDBJ whole genome shotgun (WGS) entry which is preliminary data.</text>
</comment>
<evidence type="ECO:0000313" key="1">
    <source>
        <dbReference type="EMBL" id="KAJ1159586.1"/>
    </source>
</evidence>
<name>A0AAV7S496_PLEWA</name>
<dbReference type="Proteomes" id="UP001066276">
    <property type="component" value="Chromosome 4_2"/>
</dbReference>